<evidence type="ECO:0000256" key="1">
    <source>
        <dbReference type="ARBA" id="ARBA00010403"/>
    </source>
</evidence>
<feature type="domain" description="Hydantoinase B/oxoprolinase" evidence="3">
    <location>
        <begin position="746"/>
        <end position="1281"/>
    </location>
</feature>
<dbReference type="InterPro" id="IPR003692">
    <property type="entry name" value="Hydantoinase_B"/>
</dbReference>
<dbReference type="InterPro" id="IPR008040">
    <property type="entry name" value="Hydant_A_N"/>
</dbReference>
<proteinExistence type="inferred from homology"/>
<sequence>MKRTNKRYRIAIDRGGTFTDVIANKGSGKPEDDLVFKLLSVDPKNYNDAPLEGIRRVLEIFENKKIPRGEVLDISNVASIRMGTTLATNCALERNGEPCAFITTKGFKDSLLIGDQTRPKIFDLNIKKSKPLYETVVEIDERVTLEDYSEQSPFYKSTPNGKKCTYEGKSGEIVRVIKAPNEIEVKKALNSILRKGIKSVAIAFTHSYTYPFHEQMVGKIAEEMGFTHISLSSEVSPMIKFLPRAHSSVADAYLTPVIKKYLNSISQGLTNSSNTSIQFMQSDGGLVEGSKFSGLRSILSGPAGGVVGYSRTCFDETNNTPLIGFDMGGTSTDISRYGEGKLEHIFETKTAGIIIQSPQLDINTVAAGGSSILSWENGLFKVGPNSATADPGPACYRKGGPLTITDANLFLGRLVPQLFPHIFGPNEDEPLDLDITAKKFNELTCVINKDLKSNLSPEEVACGFLEVANEGIARPIRALTEAKGFNVSKHTLVSFGGAGGQHAVSVANSLGIDNVIIHRYSSILSAYGIYLADVVEDHQEPCSIILNNANKIYEIEHIFKKLTLKSVLELKKVGFSDKDIEIERYLNLRYEGTETALMIHQNSNKWNFEEAFTENHKREFGFVFTNKNIIIDDIRVRCIGKSNISVQESISQQLSNLTNLDLTNPNKSCSFQQEVYFKDKYEKVPICVIDKMTPGTTIRGPVILADKTQTNIVPDNAEAVILKSHILIRLLNKSVISEKNDGKSTDPILLSIFGHRFMDIAEQMGTQLRKTSVSTNVKERLDFSCALFDPEGNLVANAPHVPVHLGSMSTCIMAQAKLWKGKLKPGSVLFTNHPDVGGTHLPDITVITPAFSNTGDILFYVASRAHHADIGGILPGSVPPDSKELYEEGAAIYSEFLVKDGIFQEELVYDLFVTKPAQYPGCSGARRISDNISDLKAQVAANTKGIQLINSLVEEYKYPMILKYMNAIQLNASTTIRKMLGKLVKHFGTTKFSGHDYMDDGSRIVLNVDLNIANEEYIFDFTGTSPQIYGNTNAPKAITNSAILFSLRCLVGEEIPLNQGCLSPITIIIPEGSILSPCNGVAVVGGNVLTSQRVTDVILKTLNIQADSQGDCNNFTFGTGGGVDKVTGKKYEGFGYYETICGGSGAGCDSWRGPGWNGTSAVHTNMTNTRMTDTEVLERRYPVILKQFCIRENSGGQGKYTGGNGVIRDVEFRLPMKASILSERRVTAPHGLEGGEDGQRGENTWFRSDINATINITGKNTINVSIGDRVIIKTPGGGGFGLY</sequence>
<comment type="similarity">
    <text evidence="1">Belongs to the oxoprolinase family.</text>
</comment>
<evidence type="ECO:0000259" key="3">
    <source>
        <dbReference type="Pfam" id="PF02538"/>
    </source>
</evidence>
<reference evidence="6 7" key="1">
    <citation type="submission" date="2017-04" db="EMBL/GenBank/DDBJ databases">
        <authorList>
            <person name="Afonso C.L."/>
            <person name="Miller P.J."/>
            <person name="Scott M.A."/>
            <person name="Spackman E."/>
            <person name="Goraichik I."/>
            <person name="Dimitrov K.M."/>
            <person name="Suarez D.L."/>
            <person name="Swayne D.E."/>
        </authorList>
    </citation>
    <scope>NUCLEOTIDE SEQUENCE [LARGE SCALE GENOMIC DNA]</scope>
</reference>
<dbReference type="OrthoDB" id="3643at2759"/>
<feature type="domain" description="Hydantoinase A/oxoprolinase" evidence="2">
    <location>
        <begin position="244"/>
        <end position="537"/>
    </location>
</feature>
<evidence type="ECO:0000313" key="6">
    <source>
        <dbReference type="EMBL" id="SMN19466.1"/>
    </source>
</evidence>
<dbReference type="InterPro" id="IPR045079">
    <property type="entry name" value="Oxoprolinase-like"/>
</dbReference>
<name>A0A1X7R2I8_9SACH</name>
<dbReference type="InterPro" id="IPR049517">
    <property type="entry name" value="ACX-like_C"/>
</dbReference>
<dbReference type="GO" id="GO:0005829">
    <property type="term" value="C:cytosol"/>
    <property type="evidence" value="ECO:0007669"/>
    <property type="project" value="TreeGrafter"/>
</dbReference>
<dbReference type="Proteomes" id="UP000196158">
    <property type="component" value="Unassembled WGS sequence"/>
</dbReference>
<dbReference type="Pfam" id="PF05378">
    <property type="entry name" value="Hydant_A_N"/>
    <property type="match status" value="1"/>
</dbReference>
<keyword evidence="7" id="KW-1185">Reference proteome</keyword>
<organism evidence="6 7">
    <name type="scientific">Maudiozyma saulgeensis</name>
    <dbReference type="NCBI Taxonomy" id="1789683"/>
    <lineage>
        <taxon>Eukaryota</taxon>
        <taxon>Fungi</taxon>
        <taxon>Dikarya</taxon>
        <taxon>Ascomycota</taxon>
        <taxon>Saccharomycotina</taxon>
        <taxon>Saccharomycetes</taxon>
        <taxon>Saccharomycetales</taxon>
        <taxon>Saccharomycetaceae</taxon>
        <taxon>Maudiozyma</taxon>
    </lineage>
</organism>
<dbReference type="Pfam" id="PF19278">
    <property type="entry name" value="Hydant_A_C"/>
    <property type="match status" value="1"/>
</dbReference>
<feature type="domain" description="Hydantoinase/oxoprolinase N-terminal" evidence="4">
    <location>
        <begin position="9"/>
        <end position="225"/>
    </location>
</feature>
<dbReference type="GO" id="GO:0006749">
    <property type="term" value="P:glutathione metabolic process"/>
    <property type="evidence" value="ECO:0007669"/>
    <property type="project" value="TreeGrafter"/>
</dbReference>
<evidence type="ECO:0000259" key="5">
    <source>
        <dbReference type="Pfam" id="PF19278"/>
    </source>
</evidence>
<dbReference type="PANTHER" id="PTHR11365">
    <property type="entry name" value="5-OXOPROLINASE RELATED"/>
    <property type="match status" value="1"/>
</dbReference>
<dbReference type="InterPro" id="IPR002821">
    <property type="entry name" value="Hydantoinase_A"/>
</dbReference>
<evidence type="ECO:0000259" key="4">
    <source>
        <dbReference type="Pfam" id="PF05378"/>
    </source>
</evidence>
<gene>
    <name evidence="6" type="ORF">KASA_0P06886G</name>
</gene>
<accession>A0A1X7R2I8</accession>
<dbReference type="STRING" id="1789683.A0A1X7R2I8"/>
<dbReference type="EMBL" id="FXLY01000003">
    <property type="protein sequence ID" value="SMN19466.1"/>
    <property type="molecule type" value="Genomic_DNA"/>
</dbReference>
<dbReference type="PANTHER" id="PTHR11365:SF2">
    <property type="entry name" value="5-OXOPROLINASE"/>
    <property type="match status" value="1"/>
</dbReference>
<dbReference type="Pfam" id="PF01968">
    <property type="entry name" value="Hydantoinase_A"/>
    <property type="match status" value="1"/>
</dbReference>
<dbReference type="Pfam" id="PF02538">
    <property type="entry name" value="Hydantoinase_B"/>
    <property type="match status" value="1"/>
</dbReference>
<evidence type="ECO:0000313" key="7">
    <source>
        <dbReference type="Proteomes" id="UP000196158"/>
    </source>
</evidence>
<protein>
    <submittedName>
        <fullName evidence="6">Similar to Saccharomyces cerevisiae YKL215C OXP1 5-oxoprolinase</fullName>
    </submittedName>
</protein>
<feature type="domain" description="Acetophenone carboxylase-like C-terminal" evidence="5">
    <location>
        <begin position="551"/>
        <end position="729"/>
    </location>
</feature>
<dbReference type="GO" id="GO:0017168">
    <property type="term" value="F:5-oxoprolinase (ATP-hydrolyzing) activity"/>
    <property type="evidence" value="ECO:0007669"/>
    <property type="project" value="TreeGrafter"/>
</dbReference>
<evidence type="ECO:0000259" key="2">
    <source>
        <dbReference type="Pfam" id="PF01968"/>
    </source>
</evidence>